<dbReference type="Gene3D" id="3.40.50.1000">
    <property type="entry name" value="HAD superfamily/HAD-like"/>
    <property type="match status" value="1"/>
</dbReference>
<dbReference type="Proteomes" id="UP000291591">
    <property type="component" value="Unassembled WGS sequence"/>
</dbReference>
<sequence length="231" mass="24309">MRPPRILDTAVSDNARVLTHILLDLDGTLVDSAPGILGSLREAFDEIGAEYDPSTLDERLLGPPLYDSLPPIVGAEAAAAVMPVYRRIYSEEGGLERSTPYPGIEELLRALAEAGVATALATSKVEVSARKILANQGWTDLFTEIVGDTRDAARPTKAAVVAEALRLLGHPSGSDTPLMVGDRFHDVVGAREHGLDCHGAGWGYGQPGELAEAGAVAIHASADELRAALLS</sequence>
<dbReference type="InterPro" id="IPR023198">
    <property type="entry name" value="PGP-like_dom2"/>
</dbReference>
<reference evidence="1 2" key="1">
    <citation type="submission" date="2019-02" db="EMBL/GenBank/DDBJ databases">
        <title>Sequencing the genomes of 1000 actinobacteria strains.</title>
        <authorList>
            <person name="Klenk H.-P."/>
        </authorList>
    </citation>
    <scope>NUCLEOTIDE SEQUENCE [LARGE SCALE GENOMIC DNA]</scope>
    <source>
        <strain evidence="1 2">DSM 45779</strain>
    </source>
</reference>
<proteinExistence type="predicted"/>
<dbReference type="GO" id="GO:0005829">
    <property type="term" value="C:cytosol"/>
    <property type="evidence" value="ECO:0007669"/>
    <property type="project" value="TreeGrafter"/>
</dbReference>
<name>A0A4Q7UW70_PSEST</name>
<dbReference type="InterPro" id="IPR050155">
    <property type="entry name" value="HAD-like_hydrolase_sf"/>
</dbReference>
<accession>A0A4Q7UW70</accession>
<keyword evidence="2" id="KW-1185">Reference proteome</keyword>
<dbReference type="SUPFAM" id="SSF56784">
    <property type="entry name" value="HAD-like"/>
    <property type="match status" value="1"/>
</dbReference>
<dbReference type="EMBL" id="SHKL01000001">
    <property type="protein sequence ID" value="RZT85111.1"/>
    <property type="molecule type" value="Genomic_DNA"/>
</dbReference>
<dbReference type="InterPro" id="IPR041492">
    <property type="entry name" value="HAD_2"/>
</dbReference>
<protein>
    <submittedName>
        <fullName evidence="1">Phosphoglycolate phosphatase</fullName>
    </submittedName>
</protein>
<dbReference type="InterPro" id="IPR023214">
    <property type="entry name" value="HAD_sf"/>
</dbReference>
<dbReference type="PANTHER" id="PTHR43434">
    <property type="entry name" value="PHOSPHOGLYCOLATE PHOSPHATASE"/>
    <property type="match status" value="1"/>
</dbReference>
<organism evidence="1 2">
    <name type="scientific">Pseudonocardia sediminis</name>
    <dbReference type="NCBI Taxonomy" id="1397368"/>
    <lineage>
        <taxon>Bacteria</taxon>
        <taxon>Bacillati</taxon>
        <taxon>Actinomycetota</taxon>
        <taxon>Actinomycetes</taxon>
        <taxon>Pseudonocardiales</taxon>
        <taxon>Pseudonocardiaceae</taxon>
        <taxon>Pseudonocardia</taxon>
    </lineage>
</organism>
<comment type="caution">
    <text evidence="1">The sequence shown here is derived from an EMBL/GenBank/DDBJ whole genome shotgun (WGS) entry which is preliminary data.</text>
</comment>
<gene>
    <name evidence="1" type="ORF">EV383_1975</name>
</gene>
<dbReference type="GO" id="GO:0004713">
    <property type="term" value="F:protein tyrosine kinase activity"/>
    <property type="evidence" value="ECO:0007669"/>
    <property type="project" value="TreeGrafter"/>
</dbReference>
<evidence type="ECO:0000313" key="2">
    <source>
        <dbReference type="Proteomes" id="UP000291591"/>
    </source>
</evidence>
<dbReference type="Gene3D" id="1.10.150.240">
    <property type="entry name" value="Putative phosphatase, domain 2"/>
    <property type="match status" value="1"/>
</dbReference>
<dbReference type="InterPro" id="IPR036412">
    <property type="entry name" value="HAD-like_sf"/>
</dbReference>
<evidence type="ECO:0000313" key="1">
    <source>
        <dbReference type="EMBL" id="RZT85111.1"/>
    </source>
</evidence>
<dbReference type="AlphaFoldDB" id="A0A4Q7UW70"/>
<dbReference type="PANTHER" id="PTHR43434:SF20">
    <property type="entry name" value="5'-NUCLEOTIDASE"/>
    <property type="match status" value="1"/>
</dbReference>
<dbReference type="Pfam" id="PF13419">
    <property type="entry name" value="HAD_2"/>
    <property type="match status" value="1"/>
</dbReference>